<organism evidence="3 4">
    <name type="scientific">Catenulispora pinistramenti</name>
    <dbReference type="NCBI Taxonomy" id="2705254"/>
    <lineage>
        <taxon>Bacteria</taxon>
        <taxon>Bacillati</taxon>
        <taxon>Actinomycetota</taxon>
        <taxon>Actinomycetes</taxon>
        <taxon>Catenulisporales</taxon>
        <taxon>Catenulisporaceae</taxon>
        <taxon>Catenulispora</taxon>
    </lineage>
</organism>
<feature type="signal peptide" evidence="2">
    <location>
        <begin position="1"/>
        <end position="27"/>
    </location>
</feature>
<evidence type="ECO:0000313" key="4">
    <source>
        <dbReference type="Proteomes" id="UP000730482"/>
    </source>
</evidence>
<protein>
    <recommendedName>
        <fullName evidence="5">Secreted protein</fullName>
    </recommendedName>
</protein>
<sequence length="179" mass="17169">MAFLKHATVIAALASAGVVGMAGIASAATDDAWNGGSEHHKAGDNNVGQGGLIPVNALNNVNVAPNLGCLADHTVPDLTAQGLVGLVPVGVSLNHLLEHANLNVLSNGNITTDTYDNSCTSNQGSSQAGNNSHGSVGAGDSSSSHATGNGAGSQNNGAGAGAGGLVGSSGLLGKGGLDL</sequence>
<dbReference type="RefSeq" id="WP_212020130.1">
    <property type="nucleotide sequence ID" value="NZ_JAAFYZ010000259.1"/>
</dbReference>
<name>A0ABS5L587_9ACTN</name>
<evidence type="ECO:0008006" key="5">
    <source>
        <dbReference type="Google" id="ProtNLM"/>
    </source>
</evidence>
<accession>A0ABS5L587</accession>
<feature type="chain" id="PRO_5047094434" description="Secreted protein" evidence="2">
    <location>
        <begin position="28"/>
        <end position="179"/>
    </location>
</feature>
<keyword evidence="4" id="KW-1185">Reference proteome</keyword>
<evidence type="ECO:0000256" key="2">
    <source>
        <dbReference type="SAM" id="SignalP"/>
    </source>
</evidence>
<evidence type="ECO:0000313" key="3">
    <source>
        <dbReference type="EMBL" id="MBS2553501.1"/>
    </source>
</evidence>
<keyword evidence="2" id="KW-0732">Signal</keyword>
<dbReference type="EMBL" id="JAAFYZ010000259">
    <property type="protein sequence ID" value="MBS2553501.1"/>
    <property type="molecule type" value="Genomic_DNA"/>
</dbReference>
<evidence type="ECO:0000256" key="1">
    <source>
        <dbReference type="SAM" id="MobiDB-lite"/>
    </source>
</evidence>
<proteinExistence type="predicted"/>
<feature type="region of interest" description="Disordered" evidence="1">
    <location>
        <begin position="121"/>
        <end position="155"/>
    </location>
</feature>
<dbReference type="Proteomes" id="UP000730482">
    <property type="component" value="Unassembled WGS sequence"/>
</dbReference>
<gene>
    <name evidence="3" type="ORF">KGQ19_42275</name>
</gene>
<feature type="compositionally biased region" description="Low complexity" evidence="1">
    <location>
        <begin position="121"/>
        <end position="135"/>
    </location>
</feature>
<reference evidence="3 4" key="1">
    <citation type="submission" date="2020-02" db="EMBL/GenBank/DDBJ databases">
        <title>Acidophilic actinobacteria isolated from forest soil.</title>
        <authorList>
            <person name="Golinska P."/>
        </authorList>
    </citation>
    <scope>NUCLEOTIDE SEQUENCE [LARGE SCALE GENOMIC DNA]</scope>
    <source>
        <strain evidence="3 4">NL8</strain>
    </source>
</reference>
<comment type="caution">
    <text evidence="3">The sequence shown here is derived from an EMBL/GenBank/DDBJ whole genome shotgun (WGS) entry which is preliminary data.</text>
</comment>